<gene>
    <name evidence="1" type="ORF">HID58_062516</name>
</gene>
<evidence type="ECO:0000313" key="1">
    <source>
        <dbReference type="EMBL" id="KAH0886420.1"/>
    </source>
</evidence>
<keyword evidence="2" id="KW-1185">Reference proteome</keyword>
<accession>A0ABQ8A2W3</accession>
<sequence length="295" mass="30518">MKQDDNQSLALSYIGSSTQVSKLSSFLSWVNKSLILLLPRTFHVIEEGPREQRNQLFSVLGSLTDPEEEESKESSEVNSMSSLLFDILNYQEEEVCKWSSVATHAEREELNGLSTVWLMNVALSLSSVVDVLSTISWLRILVIVEYDFRKETSKDSMLPRSEMVMVLETCPGNLLELEEMKGLEELVLELGHGAGAGGRVIGVSARGGEAGGGEVAGGGDAGWGEAGASGGETVEAGTRGLCGGCGGGATGLITGATFGAGGGETVGVTAGGGVVRDAGGRVAETGGTTVVGGVA</sequence>
<evidence type="ECO:0000313" key="2">
    <source>
        <dbReference type="Proteomes" id="UP000824890"/>
    </source>
</evidence>
<reference evidence="1 2" key="1">
    <citation type="submission" date="2021-05" db="EMBL/GenBank/DDBJ databases">
        <title>Genome Assembly of Synthetic Allotetraploid Brassica napus Reveals Homoeologous Exchanges between Subgenomes.</title>
        <authorList>
            <person name="Davis J.T."/>
        </authorList>
    </citation>
    <scope>NUCLEOTIDE SEQUENCE [LARGE SCALE GENOMIC DNA]</scope>
    <source>
        <strain evidence="2">cv. Da-Ae</strain>
        <tissue evidence="1">Seedling</tissue>
    </source>
</reference>
<protein>
    <submittedName>
        <fullName evidence="1">Uncharacterized protein</fullName>
    </submittedName>
</protein>
<organism evidence="1 2">
    <name type="scientific">Brassica napus</name>
    <name type="common">Rape</name>
    <dbReference type="NCBI Taxonomy" id="3708"/>
    <lineage>
        <taxon>Eukaryota</taxon>
        <taxon>Viridiplantae</taxon>
        <taxon>Streptophyta</taxon>
        <taxon>Embryophyta</taxon>
        <taxon>Tracheophyta</taxon>
        <taxon>Spermatophyta</taxon>
        <taxon>Magnoliopsida</taxon>
        <taxon>eudicotyledons</taxon>
        <taxon>Gunneridae</taxon>
        <taxon>Pentapetalae</taxon>
        <taxon>rosids</taxon>
        <taxon>malvids</taxon>
        <taxon>Brassicales</taxon>
        <taxon>Brassicaceae</taxon>
        <taxon>Brassiceae</taxon>
        <taxon>Brassica</taxon>
    </lineage>
</organism>
<dbReference type="EMBL" id="JAGKQM010000014">
    <property type="protein sequence ID" value="KAH0886420.1"/>
    <property type="molecule type" value="Genomic_DNA"/>
</dbReference>
<comment type="caution">
    <text evidence="1">The sequence shown here is derived from an EMBL/GenBank/DDBJ whole genome shotgun (WGS) entry which is preliminary data.</text>
</comment>
<name>A0ABQ8A2W3_BRANA</name>
<proteinExistence type="predicted"/>
<dbReference type="Proteomes" id="UP000824890">
    <property type="component" value="Unassembled WGS sequence"/>
</dbReference>